<evidence type="ECO:0000313" key="2">
    <source>
        <dbReference type="Proteomes" id="UP000246085"/>
    </source>
</evidence>
<gene>
    <name evidence="1" type="ORF">BRAD3257_1781</name>
</gene>
<dbReference type="AlphaFoldDB" id="A0A2U3PUR0"/>
<dbReference type="KEGG" id="bvz:BRAD3257_1781"/>
<dbReference type="RefSeq" id="WP_122401421.1">
    <property type="nucleotide sequence ID" value="NZ_LS398110.1"/>
</dbReference>
<dbReference type="EMBL" id="LS398110">
    <property type="protein sequence ID" value="SPP92897.1"/>
    <property type="molecule type" value="Genomic_DNA"/>
</dbReference>
<reference evidence="1 2" key="1">
    <citation type="submission" date="2018-03" db="EMBL/GenBank/DDBJ databases">
        <authorList>
            <person name="Gully D."/>
        </authorList>
    </citation>
    <scope>NUCLEOTIDE SEQUENCE [LARGE SCALE GENOMIC DNA]</scope>
    <source>
        <strain evidence="1">ORS3257</strain>
    </source>
</reference>
<name>A0A2U3PUR0_9BRAD</name>
<sequence>MLKALIADIINDDIVCAAHANGLRMPVRLRRADRDALLVARILRGALWLSIRREVESIDEDAARSRAYKRMQRRASTRP</sequence>
<dbReference type="Proteomes" id="UP000246085">
    <property type="component" value="Chromosome BRAD3257"/>
</dbReference>
<proteinExistence type="predicted"/>
<protein>
    <submittedName>
        <fullName evidence="1">Uncharacterized protein</fullName>
    </submittedName>
</protein>
<accession>A0A2U3PUR0</accession>
<evidence type="ECO:0000313" key="1">
    <source>
        <dbReference type="EMBL" id="SPP92897.1"/>
    </source>
</evidence>
<organism evidence="1 2">
    <name type="scientific">Bradyrhizobium vignae</name>
    <dbReference type="NCBI Taxonomy" id="1549949"/>
    <lineage>
        <taxon>Bacteria</taxon>
        <taxon>Pseudomonadati</taxon>
        <taxon>Pseudomonadota</taxon>
        <taxon>Alphaproteobacteria</taxon>
        <taxon>Hyphomicrobiales</taxon>
        <taxon>Nitrobacteraceae</taxon>
        <taxon>Bradyrhizobium</taxon>
    </lineage>
</organism>